<organism evidence="4 5">
    <name type="scientific">Bacteroides zhangwenhongii</name>
    <dbReference type="NCBI Taxonomy" id="2650157"/>
    <lineage>
        <taxon>Bacteria</taxon>
        <taxon>Pseudomonadati</taxon>
        <taxon>Bacteroidota</taxon>
        <taxon>Bacteroidia</taxon>
        <taxon>Bacteroidales</taxon>
        <taxon>Bacteroidaceae</taxon>
        <taxon>Bacteroides</taxon>
    </lineage>
</organism>
<keyword evidence="5" id="KW-1185">Reference proteome</keyword>
<feature type="compositionally biased region" description="Polar residues" evidence="1">
    <location>
        <begin position="356"/>
        <end position="367"/>
    </location>
</feature>
<reference evidence="4 5" key="1">
    <citation type="submission" date="2023-01" db="EMBL/GenBank/DDBJ databases">
        <title>Exploring GABA producing Bacteroides strains toward improving mental health.</title>
        <authorList>
            <person name="Yousuf B."/>
            <person name="Bouhlel N.E."/>
            <person name="Mottawea W."/>
            <person name="Hammami R."/>
        </authorList>
    </citation>
    <scope>NUCLEOTIDE SEQUENCE [LARGE SCALE GENOMIC DNA]</scope>
    <source>
        <strain evidence="4 5">UO.H1054</strain>
    </source>
</reference>
<name>A0ABT5HA22_9BACE</name>
<protein>
    <submittedName>
        <fullName evidence="4">OmpA family protein</fullName>
    </submittedName>
</protein>
<dbReference type="Proteomes" id="UP001215398">
    <property type="component" value="Unassembled WGS sequence"/>
</dbReference>
<feature type="region of interest" description="Disordered" evidence="1">
    <location>
        <begin position="334"/>
        <end position="367"/>
    </location>
</feature>
<sequence length="499" mass="54717">MRKKIVFVLAAAAMCRSLQANADVRPVPQDSVHCESHTDKELMFQPIDPTYHKGVLVTSPWNGNWFVSLQGGAGAFIGKPIGCADLFDRVQPSLSASIGKWFTPQIGTRIGYNGWRFKDCNLASGDYHHLHADLMYNVLGGQYVKKENPRWGIVPYIGLGLMYNPQNGQKPFAVSYGVQGQYRICKRLTVLLDIGNVSTFQGFDGYGNANRFGDNMFSVSAGLSFTIGRVGWKRAEDATPYIRQNEWLVEYASELTESNRRYAGQHDRDVRTLNELKKILEIEGLLEKYGRLFDNRGNLSGVYPKNNYSGLNSLRARLRNRHWDGNSPLANDSLANCSGTAEPDASDNANLEDAQSGKSANVPDSTNANADSISSYNHSDCLAIIKSGNGCIGSPVCFFFEVGTAELTDRSQLVNLDELARVAKKYGLSVTVIGAADAATGTAVINDALSISRADYIATELVKRGLAVEHISKVGKGGISDYNPTEANRLTKVMLFIKR</sequence>
<dbReference type="Gene3D" id="3.30.1330.60">
    <property type="entry name" value="OmpA-like domain"/>
    <property type="match status" value="1"/>
</dbReference>
<evidence type="ECO:0000313" key="4">
    <source>
        <dbReference type="EMBL" id="MDC7137427.1"/>
    </source>
</evidence>
<proteinExistence type="predicted"/>
<dbReference type="Pfam" id="PF00691">
    <property type="entry name" value="OmpA"/>
    <property type="match status" value="1"/>
</dbReference>
<keyword evidence="2" id="KW-0732">Signal</keyword>
<dbReference type="InterPro" id="IPR036737">
    <property type="entry name" value="OmpA-like_sf"/>
</dbReference>
<evidence type="ECO:0000313" key="5">
    <source>
        <dbReference type="Proteomes" id="UP001215398"/>
    </source>
</evidence>
<dbReference type="InterPro" id="IPR006665">
    <property type="entry name" value="OmpA-like"/>
</dbReference>
<dbReference type="RefSeq" id="WP_272720775.1">
    <property type="nucleotide sequence ID" value="NZ_JAQPYS010000079.1"/>
</dbReference>
<feature type="domain" description="OmpA-like" evidence="3">
    <location>
        <begin position="399"/>
        <end position="480"/>
    </location>
</feature>
<comment type="caution">
    <text evidence="4">The sequence shown here is derived from an EMBL/GenBank/DDBJ whole genome shotgun (WGS) entry which is preliminary data.</text>
</comment>
<feature type="signal peptide" evidence="2">
    <location>
        <begin position="1"/>
        <end position="22"/>
    </location>
</feature>
<gene>
    <name evidence="4" type="ORF">PQG98_13925</name>
</gene>
<evidence type="ECO:0000256" key="1">
    <source>
        <dbReference type="SAM" id="MobiDB-lite"/>
    </source>
</evidence>
<evidence type="ECO:0000259" key="3">
    <source>
        <dbReference type="Pfam" id="PF00691"/>
    </source>
</evidence>
<accession>A0ABT5HA22</accession>
<evidence type="ECO:0000256" key="2">
    <source>
        <dbReference type="SAM" id="SignalP"/>
    </source>
</evidence>
<feature type="chain" id="PRO_5047530823" evidence="2">
    <location>
        <begin position="23"/>
        <end position="499"/>
    </location>
</feature>
<dbReference type="EMBL" id="JAQPYS010000079">
    <property type="protein sequence ID" value="MDC7137427.1"/>
    <property type="molecule type" value="Genomic_DNA"/>
</dbReference>
<dbReference type="SUPFAM" id="SSF103088">
    <property type="entry name" value="OmpA-like"/>
    <property type="match status" value="1"/>
</dbReference>